<protein>
    <recommendedName>
        <fullName evidence="10">Rhomboid-like protease</fullName>
        <ecNumber evidence="10">3.4.21.105</ecNumber>
    </recommendedName>
</protein>
<evidence type="ECO:0000256" key="6">
    <source>
        <dbReference type="ARBA" id="ARBA00022801"/>
    </source>
</evidence>
<dbReference type="PANTHER" id="PTHR22936">
    <property type="entry name" value="RHOMBOID-RELATED"/>
    <property type="match status" value="1"/>
</dbReference>
<feature type="transmembrane region" description="Helical" evidence="10">
    <location>
        <begin position="454"/>
        <end position="474"/>
    </location>
</feature>
<comment type="catalytic activity">
    <reaction evidence="1 10">
        <text>Cleaves type-1 transmembrane domains using a catalytic dyad composed of serine and histidine that are contributed by different transmembrane domains.</text>
        <dbReference type="EC" id="3.4.21.105"/>
    </reaction>
</comment>
<name>A0A3B0N5F3_THEAN</name>
<feature type="domain" description="Peptidase S54 rhomboid" evidence="12">
    <location>
        <begin position="418"/>
        <end position="554"/>
    </location>
</feature>
<feature type="compositionally biased region" description="Low complexity" evidence="11">
    <location>
        <begin position="259"/>
        <end position="279"/>
    </location>
</feature>
<feature type="transmembrane region" description="Helical" evidence="10">
    <location>
        <begin position="423"/>
        <end position="442"/>
    </location>
</feature>
<dbReference type="InterPro" id="IPR035952">
    <property type="entry name" value="Rhomboid-like_sf"/>
</dbReference>
<evidence type="ECO:0000256" key="2">
    <source>
        <dbReference type="ARBA" id="ARBA00004141"/>
    </source>
</evidence>
<dbReference type="Gene3D" id="1.20.1540.10">
    <property type="entry name" value="Rhomboid-like"/>
    <property type="match status" value="1"/>
</dbReference>
<dbReference type="SUPFAM" id="SSF144091">
    <property type="entry name" value="Rhomboid-like"/>
    <property type="match status" value="1"/>
</dbReference>
<keyword evidence="6 10" id="KW-0378">Hydrolase</keyword>
<dbReference type="PANTHER" id="PTHR22936:SF69">
    <property type="entry name" value="RHOMBOID-LIKE PROTEIN"/>
    <property type="match status" value="1"/>
</dbReference>
<keyword evidence="4 10" id="KW-0645">Protease</keyword>
<feature type="transmembrane region" description="Helical" evidence="10">
    <location>
        <begin position="480"/>
        <end position="500"/>
    </location>
</feature>
<dbReference type="GO" id="GO:0006508">
    <property type="term" value="P:proteolysis"/>
    <property type="evidence" value="ECO:0007669"/>
    <property type="project" value="UniProtKB-KW"/>
</dbReference>
<dbReference type="EMBL" id="UIVS01000002">
    <property type="protein sequence ID" value="SVP91471.1"/>
    <property type="molecule type" value="Genomic_DNA"/>
</dbReference>
<dbReference type="GO" id="GO:0004252">
    <property type="term" value="F:serine-type endopeptidase activity"/>
    <property type="evidence" value="ECO:0007669"/>
    <property type="project" value="InterPro"/>
</dbReference>
<keyword evidence="8 10" id="KW-1133">Transmembrane helix</keyword>
<evidence type="ECO:0000256" key="9">
    <source>
        <dbReference type="ARBA" id="ARBA00023136"/>
    </source>
</evidence>
<comment type="function">
    <text evidence="10">Serine protease involved in intramembrane proteolysis.</text>
</comment>
<evidence type="ECO:0000256" key="11">
    <source>
        <dbReference type="SAM" id="MobiDB-lite"/>
    </source>
</evidence>
<feature type="compositionally biased region" description="Basic and acidic residues" evidence="11">
    <location>
        <begin position="13"/>
        <end position="40"/>
    </location>
</feature>
<evidence type="ECO:0000256" key="1">
    <source>
        <dbReference type="ARBA" id="ARBA00000156"/>
    </source>
</evidence>
<keyword evidence="7 10" id="KW-0720">Serine protease</keyword>
<gene>
    <name evidence="13" type="ORF">TAT_000159900</name>
    <name evidence="14" type="ORF">TAV_000160100</name>
</gene>
<evidence type="ECO:0000313" key="13">
    <source>
        <dbReference type="EMBL" id="SVP90888.1"/>
    </source>
</evidence>
<evidence type="ECO:0000256" key="5">
    <source>
        <dbReference type="ARBA" id="ARBA00022692"/>
    </source>
</evidence>
<reference evidence="14" key="1">
    <citation type="submission" date="2018-07" db="EMBL/GenBank/DDBJ databases">
        <authorList>
            <person name="Quirk P.G."/>
            <person name="Krulwich T.A."/>
        </authorList>
    </citation>
    <scope>NUCLEOTIDE SEQUENCE</scope>
    <source>
        <strain evidence="14">Anand</strain>
    </source>
</reference>
<evidence type="ECO:0000256" key="3">
    <source>
        <dbReference type="ARBA" id="ARBA00009045"/>
    </source>
</evidence>
<sequence length="704" mass="80109">MEHVLDSNVNENTKLDNTKLDNTKLDNTKLDNKDLENVKPENVLKHEIKKKKKLKTKLKSVKNEKLDDKNLENKLEKNLENEKPKIKKNAKLIKKTQLTNTNTSNSTKDITKGKGANNTFDTTPKGANFIAMECTTGKGANSTAMECTTKYTKGVGEGAGTAGPSTVTEDKNISREKVAKLKKKFETKKNQSTYNKVINLFKQQHNLLTEQQNDEKNQLDDKNSLEDKKLLNNENNSLNEKNTSDNVIINIESNTNKQNNTTNTTTGTTTNTTNTTNTTGVGGTTVGMNKIKGVKKITTVLGGYPVLTLTSSVILFVFLFQIILNKISFNGRCISKVLYPNDSKAYHTMFGYGACEYNLQQKIEEIGYIGTKANDKGWPSTLVSDENVVESTSTFDSPNYRGFTLFGGMNTNYIRNYKEYFRLFWSMFMHSGVLHLIFNLIAQTQILWIIEPDWGFFRSLSTFILSGFMGNLFAGVFEPSFTVVGSSGCMFGLIAALIPYCVENWSLLRSPIYIFAFAIIITIISFTFFNNTVSIYSHLGGWVGGLLWGFITLRSTFKLKDCAIKESLLLSFFKDKLNPDDKNKLKESFLIKQRKCINEIRIERRRKKFKQRIKNLIKYPIDYFKKGPYDILIRIIPLILFVILIIILCSNLLIESIYNRMFLLNESSNLSQCCYTNAKSEIIFNRKVFWCFENYQTAINFCKI</sequence>
<accession>A0A3B0N5F3</accession>
<feature type="transmembrane region" description="Helical" evidence="10">
    <location>
        <begin position="535"/>
        <end position="553"/>
    </location>
</feature>
<keyword evidence="9 10" id="KW-0472">Membrane</keyword>
<evidence type="ECO:0000256" key="8">
    <source>
        <dbReference type="ARBA" id="ARBA00022989"/>
    </source>
</evidence>
<evidence type="ECO:0000313" key="14">
    <source>
        <dbReference type="EMBL" id="SVP91471.1"/>
    </source>
</evidence>
<keyword evidence="5 10" id="KW-0812">Transmembrane</keyword>
<feature type="region of interest" description="Disordered" evidence="11">
    <location>
        <begin position="253"/>
        <end position="281"/>
    </location>
</feature>
<dbReference type="InterPro" id="IPR002610">
    <property type="entry name" value="Peptidase_S54_rhomboid-like"/>
</dbReference>
<organism evidence="14">
    <name type="scientific">Theileria annulata</name>
    <dbReference type="NCBI Taxonomy" id="5874"/>
    <lineage>
        <taxon>Eukaryota</taxon>
        <taxon>Sar</taxon>
        <taxon>Alveolata</taxon>
        <taxon>Apicomplexa</taxon>
        <taxon>Aconoidasida</taxon>
        <taxon>Piroplasmida</taxon>
        <taxon>Theileriidae</taxon>
        <taxon>Theileria</taxon>
    </lineage>
</organism>
<evidence type="ECO:0000256" key="10">
    <source>
        <dbReference type="RuleBase" id="RU362115"/>
    </source>
</evidence>
<evidence type="ECO:0000256" key="7">
    <source>
        <dbReference type="ARBA" id="ARBA00022825"/>
    </source>
</evidence>
<dbReference type="EMBL" id="UIVT01000002">
    <property type="protein sequence ID" value="SVP90888.1"/>
    <property type="molecule type" value="Genomic_DNA"/>
</dbReference>
<dbReference type="GO" id="GO:0016020">
    <property type="term" value="C:membrane"/>
    <property type="evidence" value="ECO:0007669"/>
    <property type="project" value="UniProtKB-SubCell"/>
</dbReference>
<dbReference type="VEuPathDB" id="PiroplasmaDB:TA13875"/>
<feature type="transmembrane region" description="Helical" evidence="10">
    <location>
        <begin position="512"/>
        <end position="529"/>
    </location>
</feature>
<comment type="similarity">
    <text evidence="3 10">Belongs to the peptidase S54 family.</text>
</comment>
<dbReference type="InterPro" id="IPR022764">
    <property type="entry name" value="Peptidase_S54_rhomboid_dom"/>
</dbReference>
<evidence type="ECO:0000259" key="12">
    <source>
        <dbReference type="Pfam" id="PF01694"/>
    </source>
</evidence>
<evidence type="ECO:0000256" key="4">
    <source>
        <dbReference type="ARBA" id="ARBA00022670"/>
    </source>
</evidence>
<comment type="subcellular location">
    <subcellularLocation>
        <location evidence="2 10">Membrane</location>
        <topology evidence="2 10">Multi-pass membrane protein</topology>
    </subcellularLocation>
</comment>
<feature type="transmembrane region" description="Helical" evidence="10">
    <location>
        <begin position="631"/>
        <end position="654"/>
    </location>
</feature>
<feature type="region of interest" description="Disordered" evidence="11">
    <location>
        <begin position="1"/>
        <end position="40"/>
    </location>
</feature>
<feature type="transmembrane region" description="Helical" evidence="10">
    <location>
        <begin position="300"/>
        <end position="324"/>
    </location>
</feature>
<dbReference type="Pfam" id="PF01694">
    <property type="entry name" value="Rhomboid"/>
    <property type="match status" value="1"/>
</dbReference>
<dbReference type="EC" id="3.4.21.105" evidence="10"/>
<dbReference type="AlphaFoldDB" id="A0A3B0N5F3"/>
<proteinExistence type="inferred from homology"/>